<dbReference type="OrthoDB" id="9902985at2759"/>
<name>A0A7J5XNQ3_DISMA</name>
<dbReference type="Proteomes" id="UP000518266">
    <property type="component" value="Unassembled WGS sequence"/>
</dbReference>
<dbReference type="AlphaFoldDB" id="A0A7J5XNQ3"/>
<organism evidence="1 2">
    <name type="scientific">Dissostichus mawsoni</name>
    <name type="common">Antarctic cod</name>
    <dbReference type="NCBI Taxonomy" id="36200"/>
    <lineage>
        <taxon>Eukaryota</taxon>
        <taxon>Metazoa</taxon>
        <taxon>Chordata</taxon>
        <taxon>Craniata</taxon>
        <taxon>Vertebrata</taxon>
        <taxon>Euteleostomi</taxon>
        <taxon>Actinopterygii</taxon>
        <taxon>Neopterygii</taxon>
        <taxon>Teleostei</taxon>
        <taxon>Neoteleostei</taxon>
        <taxon>Acanthomorphata</taxon>
        <taxon>Eupercaria</taxon>
        <taxon>Perciformes</taxon>
        <taxon>Notothenioidei</taxon>
        <taxon>Nototheniidae</taxon>
        <taxon>Dissostichus</taxon>
    </lineage>
</organism>
<evidence type="ECO:0000313" key="1">
    <source>
        <dbReference type="EMBL" id="KAF3837708.1"/>
    </source>
</evidence>
<keyword evidence="2" id="KW-1185">Reference proteome</keyword>
<evidence type="ECO:0008006" key="3">
    <source>
        <dbReference type="Google" id="ProtNLM"/>
    </source>
</evidence>
<evidence type="ECO:0000313" key="2">
    <source>
        <dbReference type="Proteomes" id="UP000518266"/>
    </source>
</evidence>
<reference evidence="1 2" key="1">
    <citation type="submission" date="2020-03" db="EMBL/GenBank/DDBJ databases">
        <title>Dissostichus mawsoni Genome sequencing and assembly.</title>
        <authorList>
            <person name="Park H."/>
        </authorList>
    </citation>
    <scope>NUCLEOTIDE SEQUENCE [LARGE SCALE GENOMIC DNA]</scope>
    <source>
        <strain evidence="1">DM0001</strain>
        <tissue evidence="1">Muscle</tissue>
    </source>
</reference>
<gene>
    <name evidence="1" type="ORF">F7725_009476</name>
</gene>
<dbReference type="EMBL" id="JAAKFY010000022">
    <property type="protein sequence ID" value="KAF3837708.1"/>
    <property type="molecule type" value="Genomic_DNA"/>
</dbReference>
<accession>A0A7J5XNQ3</accession>
<comment type="caution">
    <text evidence="1">The sequence shown here is derived from an EMBL/GenBank/DDBJ whole genome shotgun (WGS) entry which is preliminary data.</text>
</comment>
<sequence length="126" mass="14711">MNWSAVNFILALNKWMKWIYQCARLHVKSPNPVQGYTDDVQVSLRQEDFIINMLARTDEFLQWSGLEVKQAKCAVLHERHSGDNRWYKAKNDKPPSFLVMGQPIKVVGKSFPSHMPCAARTWYHAY</sequence>
<protein>
    <recommendedName>
        <fullName evidence="3">Reverse transcriptase</fullName>
    </recommendedName>
</protein>
<proteinExistence type="predicted"/>